<dbReference type="InterPro" id="IPR008927">
    <property type="entry name" value="6-PGluconate_DH-like_C_sf"/>
</dbReference>
<dbReference type="InterPro" id="IPR046825">
    <property type="entry name" value="PDH_C"/>
</dbReference>
<evidence type="ECO:0000256" key="2">
    <source>
        <dbReference type="ARBA" id="ARBA00007964"/>
    </source>
</evidence>
<comment type="pathway">
    <text evidence="1">Amino-acid biosynthesis; L-tyrosine biosynthesis; (4-hydroxyphenyl)pyruvate from prephenate (NAD(+) route): step 1/1.</text>
</comment>
<dbReference type="InterPro" id="IPR046826">
    <property type="entry name" value="PDH_N"/>
</dbReference>
<dbReference type="GO" id="GO:0006571">
    <property type="term" value="P:tyrosine biosynthetic process"/>
    <property type="evidence" value="ECO:0007669"/>
    <property type="project" value="UniProtKB-UniPathway"/>
</dbReference>
<dbReference type="Proteomes" id="UP000063718">
    <property type="component" value="Unassembled WGS sequence"/>
</dbReference>
<protein>
    <recommendedName>
        <fullName evidence="4">Prephenate dehydrogenase</fullName>
        <ecNumber evidence="3">1.3.1.12</ecNumber>
    </recommendedName>
</protein>
<dbReference type="SUPFAM" id="SSF51735">
    <property type="entry name" value="NAD(P)-binding Rossmann-fold domains"/>
    <property type="match status" value="1"/>
</dbReference>
<dbReference type="UniPathway" id="UPA00122">
    <property type="reaction ID" value="UER00961"/>
</dbReference>
<dbReference type="SUPFAM" id="SSF48179">
    <property type="entry name" value="6-phosphogluconate dehydrogenase C-terminal domain-like"/>
    <property type="match status" value="1"/>
</dbReference>
<evidence type="ECO:0000256" key="7">
    <source>
        <dbReference type="ARBA" id="ARBA00023002"/>
    </source>
</evidence>
<dbReference type="GO" id="GO:0008977">
    <property type="term" value="F:prephenate dehydrogenase (NAD+) activity"/>
    <property type="evidence" value="ECO:0007669"/>
    <property type="project" value="UniProtKB-EC"/>
</dbReference>
<keyword evidence="5" id="KW-0827">Tyrosine biosynthesis</keyword>
<comment type="similarity">
    <text evidence="2">Belongs to the prephenate/arogenate dehydrogenase family.</text>
</comment>
<evidence type="ECO:0000259" key="12">
    <source>
        <dbReference type="PROSITE" id="PS51671"/>
    </source>
</evidence>
<dbReference type="InterPro" id="IPR050812">
    <property type="entry name" value="Preph/Arog_dehydrog"/>
</dbReference>
<gene>
    <name evidence="13" type="ORF">MTY_2457</name>
</gene>
<dbReference type="InterPro" id="IPR036291">
    <property type="entry name" value="NAD(P)-bd_dom_sf"/>
</dbReference>
<evidence type="ECO:0000256" key="8">
    <source>
        <dbReference type="ARBA" id="ARBA00023027"/>
    </source>
</evidence>
<dbReference type="FunFam" id="3.40.50.720:FF:000208">
    <property type="entry name" value="Prephenate dehydrogenase"/>
    <property type="match status" value="1"/>
</dbReference>
<dbReference type="InterPro" id="IPR045865">
    <property type="entry name" value="ACT-like_dom_sf"/>
</dbReference>
<proteinExistence type="inferred from homology"/>
<name>A0A0S6UI10_NEOTH</name>
<accession>A0A0S6UI10</accession>
<dbReference type="GO" id="GO:0070403">
    <property type="term" value="F:NAD+ binding"/>
    <property type="evidence" value="ECO:0007669"/>
    <property type="project" value="InterPro"/>
</dbReference>
<reference evidence="13" key="1">
    <citation type="journal article" date="2014" name="Gene">
        <title>Genome-guided analysis of transformation efficiency and carbon dioxide assimilation by Moorella thermoacetica Y72.</title>
        <authorList>
            <person name="Tsukahara K."/>
            <person name="Kita A."/>
            <person name="Nakashimada Y."/>
            <person name="Hoshino T."/>
            <person name="Murakami K."/>
        </authorList>
    </citation>
    <scope>NUCLEOTIDE SEQUENCE [LARGE SCALE GENOMIC DNA]</scope>
    <source>
        <strain evidence="13">Y72</strain>
    </source>
</reference>
<dbReference type="Pfam" id="PF01842">
    <property type="entry name" value="ACT"/>
    <property type="match status" value="1"/>
</dbReference>
<comment type="catalytic activity">
    <reaction evidence="10">
        <text>prephenate + NAD(+) = 3-(4-hydroxyphenyl)pyruvate + CO2 + NADH</text>
        <dbReference type="Rhea" id="RHEA:13869"/>
        <dbReference type="ChEBI" id="CHEBI:16526"/>
        <dbReference type="ChEBI" id="CHEBI:29934"/>
        <dbReference type="ChEBI" id="CHEBI:36242"/>
        <dbReference type="ChEBI" id="CHEBI:57540"/>
        <dbReference type="ChEBI" id="CHEBI:57945"/>
        <dbReference type="EC" id="1.3.1.12"/>
    </reaction>
</comment>
<dbReference type="EC" id="1.3.1.12" evidence="3"/>
<dbReference type="PANTHER" id="PTHR21363">
    <property type="entry name" value="PREPHENATE DEHYDROGENASE"/>
    <property type="match status" value="1"/>
</dbReference>
<dbReference type="PROSITE" id="PS51671">
    <property type="entry name" value="ACT"/>
    <property type="match status" value="1"/>
</dbReference>
<dbReference type="Gene3D" id="3.40.50.720">
    <property type="entry name" value="NAD(P)-binding Rossmann-like Domain"/>
    <property type="match status" value="1"/>
</dbReference>
<keyword evidence="8" id="KW-0520">NAD</keyword>
<dbReference type="GO" id="GO:0004665">
    <property type="term" value="F:prephenate dehydrogenase (NADP+) activity"/>
    <property type="evidence" value="ECO:0007669"/>
    <property type="project" value="InterPro"/>
</dbReference>
<evidence type="ECO:0000313" key="13">
    <source>
        <dbReference type="EMBL" id="GAF27116.1"/>
    </source>
</evidence>
<feature type="domain" description="Prephenate/arogenate dehydrogenase" evidence="11">
    <location>
        <begin position="22"/>
        <end position="309"/>
    </location>
</feature>
<evidence type="ECO:0000256" key="9">
    <source>
        <dbReference type="ARBA" id="ARBA00023141"/>
    </source>
</evidence>
<dbReference type="FunFam" id="1.10.3660.10:FF:000003">
    <property type="entry name" value="Prephenate dehydrogenase"/>
    <property type="match status" value="1"/>
</dbReference>
<evidence type="ECO:0000256" key="3">
    <source>
        <dbReference type="ARBA" id="ARBA00012068"/>
    </source>
</evidence>
<dbReference type="InterPro" id="IPR003099">
    <property type="entry name" value="Prephen_DH"/>
</dbReference>
<evidence type="ECO:0000256" key="5">
    <source>
        <dbReference type="ARBA" id="ARBA00022498"/>
    </source>
</evidence>
<keyword evidence="6" id="KW-0028">Amino-acid biosynthesis</keyword>
<dbReference type="Pfam" id="PF02153">
    <property type="entry name" value="PDH_N"/>
    <property type="match status" value="1"/>
</dbReference>
<dbReference type="Gene3D" id="3.30.70.260">
    <property type="match status" value="1"/>
</dbReference>
<evidence type="ECO:0000256" key="10">
    <source>
        <dbReference type="ARBA" id="ARBA00049260"/>
    </source>
</evidence>
<dbReference type="SUPFAM" id="SSF55021">
    <property type="entry name" value="ACT-like"/>
    <property type="match status" value="1"/>
</dbReference>
<evidence type="ECO:0000256" key="6">
    <source>
        <dbReference type="ARBA" id="ARBA00022605"/>
    </source>
</evidence>
<dbReference type="InterPro" id="IPR002912">
    <property type="entry name" value="ACT_dom"/>
</dbReference>
<dbReference type="AlphaFoldDB" id="A0A0S6UI10"/>
<dbReference type="PANTHER" id="PTHR21363:SF0">
    <property type="entry name" value="PREPHENATE DEHYDROGENASE [NADP(+)]"/>
    <property type="match status" value="1"/>
</dbReference>
<dbReference type="Gene3D" id="1.10.3660.10">
    <property type="entry name" value="6-phosphogluconate dehydrogenase C-terminal like domain"/>
    <property type="match status" value="1"/>
</dbReference>
<dbReference type="PROSITE" id="PS51176">
    <property type="entry name" value="PDH_ADH"/>
    <property type="match status" value="1"/>
</dbReference>
<feature type="domain" description="ACT" evidence="12">
    <location>
        <begin position="314"/>
        <end position="386"/>
    </location>
</feature>
<keyword evidence="7" id="KW-0560">Oxidoreductase</keyword>
<evidence type="ECO:0000256" key="1">
    <source>
        <dbReference type="ARBA" id="ARBA00005067"/>
    </source>
</evidence>
<dbReference type="EMBL" id="DF238840">
    <property type="protein sequence ID" value="GAF27116.1"/>
    <property type="molecule type" value="Genomic_DNA"/>
</dbReference>
<dbReference type="CDD" id="cd04909">
    <property type="entry name" value="ACT_PDH-BS"/>
    <property type="match status" value="1"/>
</dbReference>
<organism evidence="13">
    <name type="scientific">Moorella thermoacetica Y72</name>
    <dbReference type="NCBI Taxonomy" id="1325331"/>
    <lineage>
        <taxon>Bacteria</taxon>
        <taxon>Bacillati</taxon>
        <taxon>Bacillota</taxon>
        <taxon>Clostridia</taxon>
        <taxon>Neomoorellales</taxon>
        <taxon>Neomoorellaceae</taxon>
        <taxon>Neomoorella</taxon>
    </lineage>
</organism>
<keyword evidence="9" id="KW-0057">Aromatic amino acid biosynthesis</keyword>
<evidence type="ECO:0000256" key="4">
    <source>
        <dbReference type="ARBA" id="ARBA00016891"/>
    </source>
</evidence>
<sequence length="386" mass="40262">MVPMPAMGVGPVAGSKSGPGIERVAILGLGLIGGSLGLALRKRGVKEVAGYDRHPETIETALTLGAINRPAADPATAVQGAQVVILAVPVGALGSLAGSIVPFLDPEAIVTDTGSVKGAVVRDLEAIFRDRARYVGGHPMAGSERAGIAAADGYLLENAVYVLTPTPATDTRALKSLEGLFQSLGSRVITLDPDEHDLIVAGVSHLPHFLAVSLVQAAGELAREHPLALMLAAGGFRDTTRIAGGDPVMWRDIFLYNREAILALLKSWRCQIDALEEMIRAGDATGLETVLNEARALRARVPARQKGLLPALHELVVTVPDRPGVIGAMATSLGDAGINILDIEILRVREGEGGSIRLGFTTAAAATRALEILQNSGINVRLLENA</sequence>
<dbReference type="Pfam" id="PF20463">
    <property type="entry name" value="PDH_C"/>
    <property type="match status" value="1"/>
</dbReference>
<evidence type="ECO:0000259" key="11">
    <source>
        <dbReference type="PROSITE" id="PS51176"/>
    </source>
</evidence>